<keyword evidence="3 14" id="KW-0732">Signal</keyword>
<evidence type="ECO:0000256" key="8">
    <source>
        <dbReference type="ARBA" id="ARBA00023157"/>
    </source>
</evidence>
<feature type="domain" description="CBM1" evidence="15">
    <location>
        <begin position="368"/>
        <end position="404"/>
    </location>
</feature>
<dbReference type="InterPro" id="IPR035971">
    <property type="entry name" value="CBD_sf"/>
</dbReference>
<evidence type="ECO:0000256" key="9">
    <source>
        <dbReference type="ARBA" id="ARBA00023277"/>
    </source>
</evidence>
<keyword evidence="17" id="KW-1185">Reference proteome</keyword>
<dbReference type="GO" id="GO:0005576">
    <property type="term" value="C:extracellular region"/>
    <property type="evidence" value="ECO:0007669"/>
    <property type="project" value="UniProtKB-SubCell"/>
</dbReference>
<protein>
    <recommendedName>
        <fullName evidence="13">lytic cellulose monooxygenase (C4-dehydrogenating)</fullName>
        <ecNumber evidence="13">1.14.99.56</ecNumber>
    </recommendedName>
</protein>
<evidence type="ECO:0000256" key="12">
    <source>
        <dbReference type="ARBA" id="ARBA00045077"/>
    </source>
</evidence>
<evidence type="ECO:0000256" key="10">
    <source>
        <dbReference type="ARBA" id="ARBA00023326"/>
    </source>
</evidence>
<evidence type="ECO:0000256" key="6">
    <source>
        <dbReference type="ARBA" id="ARBA00023008"/>
    </source>
</evidence>
<dbReference type="PANTHER" id="PTHR33353">
    <property type="entry name" value="PUTATIVE (AFU_ORTHOLOGUE AFUA_1G12560)-RELATED"/>
    <property type="match status" value="1"/>
</dbReference>
<keyword evidence="5" id="KW-0560">Oxidoreductase</keyword>
<dbReference type="InterPro" id="IPR000254">
    <property type="entry name" value="CBD"/>
</dbReference>
<comment type="catalytic activity">
    <reaction evidence="12">
        <text>[(1-&gt;4)-beta-D-glucosyl]n+m + reduced acceptor + O2 = 4-dehydro-beta-D-glucosyl-[(1-&gt;4)-beta-D-glucosyl]n-1 + [(1-&gt;4)-beta-D-glucosyl]m + acceptor + H2O.</text>
        <dbReference type="EC" id="1.14.99.56"/>
    </reaction>
</comment>
<dbReference type="EC" id="1.14.99.56" evidence="13"/>
<keyword evidence="4" id="KW-0136">Cellulose degradation</keyword>
<evidence type="ECO:0000313" key="17">
    <source>
        <dbReference type="Proteomes" id="UP000054279"/>
    </source>
</evidence>
<reference evidence="16 17" key="1">
    <citation type="submission" date="2014-06" db="EMBL/GenBank/DDBJ databases">
        <title>Evolutionary Origins and Diversification of the Mycorrhizal Mutualists.</title>
        <authorList>
            <consortium name="DOE Joint Genome Institute"/>
            <consortium name="Mycorrhizal Genomics Consortium"/>
            <person name="Kohler A."/>
            <person name="Kuo A."/>
            <person name="Nagy L.G."/>
            <person name="Floudas D."/>
            <person name="Copeland A."/>
            <person name="Barry K.W."/>
            <person name="Cichocki N."/>
            <person name="Veneault-Fourrey C."/>
            <person name="LaButti K."/>
            <person name="Lindquist E.A."/>
            <person name="Lipzen A."/>
            <person name="Lundell T."/>
            <person name="Morin E."/>
            <person name="Murat C."/>
            <person name="Riley R."/>
            <person name="Ohm R."/>
            <person name="Sun H."/>
            <person name="Tunlid A."/>
            <person name="Henrissat B."/>
            <person name="Grigoriev I.V."/>
            <person name="Hibbett D.S."/>
            <person name="Martin F."/>
        </authorList>
    </citation>
    <scope>NUCLEOTIDE SEQUENCE [LARGE SCALE GENOMIC DNA]</scope>
    <source>
        <strain evidence="16 17">SS14</strain>
    </source>
</reference>
<accession>A0A0C9TNV1</accession>
<dbReference type="GO" id="GO:0030245">
    <property type="term" value="P:cellulose catabolic process"/>
    <property type="evidence" value="ECO:0007669"/>
    <property type="project" value="UniProtKB-UniRule"/>
</dbReference>
<organism evidence="16 17">
    <name type="scientific">Sphaerobolus stellatus (strain SS14)</name>
    <dbReference type="NCBI Taxonomy" id="990650"/>
    <lineage>
        <taxon>Eukaryota</taxon>
        <taxon>Fungi</taxon>
        <taxon>Dikarya</taxon>
        <taxon>Basidiomycota</taxon>
        <taxon>Agaricomycotina</taxon>
        <taxon>Agaricomycetes</taxon>
        <taxon>Phallomycetidae</taxon>
        <taxon>Geastrales</taxon>
        <taxon>Sphaerobolaceae</taxon>
        <taxon>Sphaerobolus</taxon>
    </lineage>
</organism>
<evidence type="ECO:0000313" key="16">
    <source>
        <dbReference type="EMBL" id="KIJ31718.1"/>
    </source>
</evidence>
<evidence type="ECO:0000256" key="11">
    <source>
        <dbReference type="ARBA" id="ARBA00044502"/>
    </source>
</evidence>
<keyword evidence="8" id="KW-1015">Disulfide bond</keyword>
<dbReference type="SMART" id="SM00236">
    <property type="entry name" value="fCBD"/>
    <property type="match status" value="2"/>
</dbReference>
<dbReference type="GO" id="GO:0008810">
    <property type="term" value="F:cellulase activity"/>
    <property type="evidence" value="ECO:0007669"/>
    <property type="project" value="UniProtKB-UniRule"/>
</dbReference>
<evidence type="ECO:0000259" key="15">
    <source>
        <dbReference type="PROSITE" id="PS51164"/>
    </source>
</evidence>
<dbReference type="HOGENOM" id="CLU_588163_0_0_1"/>
<evidence type="ECO:0000256" key="2">
    <source>
        <dbReference type="ARBA" id="ARBA00022723"/>
    </source>
</evidence>
<dbReference type="EMBL" id="KN837238">
    <property type="protein sequence ID" value="KIJ31718.1"/>
    <property type="molecule type" value="Genomic_DNA"/>
</dbReference>
<keyword evidence="7" id="KW-0503">Monooxygenase</keyword>
<sequence>MFKFIPLVLALVAQRVAAHGGVIGYGNGGTYYPGWKAYNSPDGKVTIARAYAIFHPIQDLDSAVLSCNIDGSLPGASQSTATVEAGSDVTFLWNQWPHNTDSVVRIPVYPFFYEPHAILALTAYLSRLMPGQHMRQRRLIGLKMVQNRRSRSHFWHSRFRNLGCCSMMTNNNSWTSTIPASVPSGNYLLRHETIALHSLPAQIYPECTQVKIVNGGSCAPTTDELVSFPGGYTTADAGLFVNLYDSSAQSTTTYAIPGPKLYGSGTVSLLTQDYICLPNYFTGLLHRLVVGCPGFFIQLVFCRRRDLVFRCCHDHSSSVVATTASSSVAVVTTASSAAPVTTSAAANSSSTSVAAPATTTSAASTPQSFVSQYGQCGGLNFQGSTTCQSPYVCVKFSGYYSQCLENSSNSLSQVTVSTSAAVATPTATGTVAHYAQCGGINHRGDTECVAPFSCVVQNKYYSQCL</sequence>
<dbReference type="GO" id="GO:0004497">
    <property type="term" value="F:monooxygenase activity"/>
    <property type="evidence" value="ECO:0007669"/>
    <property type="project" value="UniProtKB-KW"/>
</dbReference>
<dbReference type="GO" id="GO:0030248">
    <property type="term" value="F:cellulose binding"/>
    <property type="evidence" value="ECO:0007669"/>
    <property type="project" value="UniProtKB-UniRule"/>
</dbReference>
<dbReference type="OrthoDB" id="4849160at2759"/>
<dbReference type="PROSITE" id="PS00562">
    <property type="entry name" value="CBM1_1"/>
    <property type="match status" value="2"/>
</dbReference>
<keyword evidence="2" id="KW-0479">Metal-binding</keyword>
<proteinExistence type="inferred from homology"/>
<evidence type="ECO:0000256" key="5">
    <source>
        <dbReference type="ARBA" id="ARBA00023002"/>
    </source>
</evidence>
<feature type="chain" id="PRO_5002213872" description="lytic cellulose monooxygenase (C4-dehydrogenating)" evidence="14">
    <location>
        <begin position="19"/>
        <end position="465"/>
    </location>
</feature>
<feature type="domain" description="CBM1" evidence="15">
    <location>
        <begin position="429"/>
        <end position="465"/>
    </location>
</feature>
<dbReference type="GO" id="GO:0046872">
    <property type="term" value="F:metal ion binding"/>
    <property type="evidence" value="ECO:0007669"/>
    <property type="project" value="UniProtKB-KW"/>
</dbReference>
<evidence type="ECO:0000256" key="14">
    <source>
        <dbReference type="SAM" id="SignalP"/>
    </source>
</evidence>
<keyword evidence="6" id="KW-0186">Copper</keyword>
<feature type="signal peptide" evidence="14">
    <location>
        <begin position="1"/>
        <end position="18"/>
    </location>
</feature>
<dbReference type="Pfam" id="PF03443">
    <property type="entry name" value="AA9"/>
    <property type="match status" value="1"/>
</dbReference>
<dbReference type="Pfam" id="PF00734">
    <property type="entry name" value="CBM_1"/>
    <property type="match status" value="2"/>
</dbReference>
<keyword evidence="10" id="KW-0624">Polysaccharide degradation</keyword>
<dbReference type="PANTHER" id="PTHR33353:SF6">
    <property type="entry name" value="ENDOGLUCANASE IV"/>
    <property type="match status" value="1"/>
</dbReference>
<dbReference type="InterPro" id="IPR049892">
    <property type="entry name" value="AA9"/>
</dbReference>
<dbReference type="PROSITE" id="PS51164">
    <property type="entry name" value="CBM1_2"/>
    <property type="match status" value="2"/>
</dbReference>
<evidence type="ECO:0000256" key="13">
    <source>
        <dbReference type="ARBA" id="ARBA00047174"/>
    </source>
</evidence>
<dbReference type="Proteomes" id="UP000054279">
    <property type="component" value="Unassembled WGS sequence"/>
</dbReference>
<evidence type="ECO:0000256" key="4">
    <source>
        <dbReference type="ARBA" id="ARBA00023001"/>
    </source>
</evidence>
<comment type="similarity">
    <text evidence="11">Belongs to the polysaccharide monooxygenase AA9 family.</text>
</comment>
<dbReference type="AlphaFoldDB" id="A0A0C9TNV1"/>
<name>A0A0C9TNV1_SPHS4</name>
<dbReference type="Gene3D" id="2.70.50.70">
    <property type="match status" value="1"/>
</dbReference>
<dbReference type="InterPro" id="IPR005103">
    <property type="entry name" value="AA9_LPMO"/>
</dbReference>
<dbReference type="SUPFAM" id="SSF57180">
    <property type="entry name" value="Cellulose-binding domain"/>
    <property type="match status" value="2"/>
</dbReference>
<gene>
    <name evidence="16" type="ORF">M422DRAFT_266615</name>
</gene>
<evidence type="ECO:0000256" key="3">
    <source>
        <dbReference type="ARBA" id="ARBA00022729"/>
    </source>
</evidence>
<keyword evidence="9" id="KW-0119">Carbohydrate metabolism</keyword>
<comment type="cofactor">
    <cofactor evidence="1">
        <name>Cu(2+)</name>
        <dbReference type="ChEBI" id="CHEBI:29036"/>
    </cofactor>
</comment>
<evidence type="ECO:0000256" key="1">
    <source>
        <dbReference type="ARBA" id="ARBA00001973"/>
    </source>
</evidence>
<evidence type="ECO:0000256" key="7">
    <source>
        <dbReference type="ARBA" id="ARBA00023033"/>
    </source>
</evidence>